<name>A0A6N2KLB3_SALVM</name>
<evidence type="ECO:0000313" key="1">
    <source>
        <dbReference type="EMBL" id="VFU28714.1"/>
    </source>
</evidence>
<dbReference type="PANTHER" id="PTHR11439:SF467">
    <property type="entry name" value="INTEGRASE CATALYTIC DOMAIN-CONTAINING PROTEIN"/>
    <property type="match status" value="1"/>
</dbReference>
<reference evidence="1" key="1">
    <citation type="submission" date="2019-03" db="EMBL/GenBank/DDBJ databases">
        <authorList>
            <person name="Mank J."/>
            <person name="Almeida P."/>
        </authorList>
    </citation>
    <scope>NUCLEOTIDE SEQUENCE</scope>
    <source>
        <strain evidence="1">78183</strain>
    </source>
</reference>
<dbReference type="PANTHER" id="PTHR11439">
    <property type="entry name" value="GAG-POL-RELATED RETROTRANSPOSON"/>
    <property type="match status" value="1"/>
</dbReference>
<protein>
    <recommendedName>
        <fullName evidence="2">Reverse transcriptase Ty1/copia-type domain-containing protein</fullName>
    </recommendedName>
</protein>
<dbReference type="CDD" id="cd09272">
    <property type="entry name" value="RNase_HI_RT_Ty1"/>
    <property type="match status" value="1"/>
</dbReference>
<sequence length="335" mass="36974">MHSPGEEHMEAVYRILRYLKSAPGRGLLFSKNEVREITGYTDSDWAGDQTDRRSTSGYFTFVEGNLVTWRSKKQKVVARSSAEAEYRGMAHGLQCDNKAAIEIAHNPVQHDRTSTSKSTDTLLKKLIGYPFVWSEDQLADILTKAVSRRTFHASNRGDERLNDRCQWVEEAEVVLPVVVTSEMVACGDGRSIGSLLPLSCFDIGLPALVGGGHGGASGVEEKLPMMRGMVVFYFLCSDLPASGDIPPYLSLSTIFAFFIAEGNQSKAEDIIIFISSQASDCREKDECGDEVEKSEIFFSVSTEAETLPRISGFSIPEGEVEHVKMRASQLKKTPL</sequence>
<proteinExistence type="predicted"/>
<dbReference type="AlphaFoldDB" id="A0A6N2KLB3"/>
<accession>A0A6N2KLB3</accession>
<evidence type="ECO:0008006" key="2">
    <source>
        <dbReference type="Google" id="ProtNLM"/>
    </source>
</evidence>
<gene>
    <name evidence="1" type="ORF">SVIM_LOCUS97267</name>
</gene>
<dbReference type="EMBL" id="CAADRP010000447">
    <property type="protein sequence ID" value="VFU28714.1"/>
    <property type="molecule type" value="Genomic_DNA"/>
</dbReference>
<organism evidence="1">
    <name type="scientific">Salix viminalis</name>
    <name type="common">Common osier</name>
    <name type="synonym">Basket willow</name>
    <dbReference type="NCBI Taxonomy" id="40686"/>
    <lineage>
        <taxon>Eukaryota</taxon>
        <taxon>Viridiplantae</taxon>
        <taxon>Streptophyta</taxon>
        <taxon>Embryophyta</taxon>
        <taxon>Tracheophyta</taxon>
        <taxon>Spermatophyta</taxon>
        <taxon>Magnoliopsida</taxon>
        <taxon>eudicotyledons</taxon>
        <taxon>Gunneridae</taxon>
        <taxon>Pentapetalae</taxon>
        <taxon>rosids</taxon>
        <taxon>fabids</taxon>
        <taxon>Malpighiales</taxon>
        <taxon>Salicaceae</taxon>
        <taxon>Saliceae</taxon>
        <taxon>Salix</taxon>
    </lineage>
</organism>